<dbReference type="EMBL" id="VTWT01000013">
    <property type="protein sequence ID" value="KAA9325210.1"/>
    <property type="molecule type" value="Genomic_DNA"/>
</dbReference>
<proteinExistence type="predicted"/>
<name>A0A5N1INZ8_9BACT</name>
<keyword evidence="3" id="KW-1185">Reference proteome</keyword>
<comment type="caution">
    <text evidence="2">The sequence shown here is derived from an EMBL/GenBank/DDBJ whole genome shotgun (WGS) entry which is preliminary data.</text>
</comment>
<dbReference type="AlphaFoldDB" id="A0A5N1INZ8"/>
<feature type="compositionally biased region" description="Acidic residues" evidence="1">
    <location>
        <begin position="64"/>
        <end position="78"/>
    </location>
</feature>
<evidence type="ECO:0000313" key="3">
    <source>
        <dbReference type="Proteomes" id="UP000326570"/>
    </source>
</evidence>
<feature type="region of interest" description="Disordered" evidence="1">
    <location>
        <begin position="58"/>
        <end position="78"/>
    </location>
</feature>
<sequence>MNTQQLRNLLIDKISSIRDVKYLMAIKTILDTNFPEQEPYKLTDAQRKKVRTGLEQLKNGEITSNEDLEKEEDEWLNE</sequence>
<dbReference type="RefSeq" id="WP_150905841.1">
    <property type="nucleotide sequence ID" value="NZ_VTWT01000013.1"/>
</dbReference>
<accession>A0A5N1INZ8</accession>
<organism evidence="2 3">
    <name type="scientific">Adhaeribacter soli</name>
    <dbReference type="NCBI Taxonomy" id="2607655"/>
    <lineage>
        <taxon>Bacteria</taxon>
        <taxon>Pseudomonadati</taxon>
        <taxon>Bacteroidota</taxon>
        <taxon>Cytophagia</taxon>
        <taxon>Cytophagales</taxon>
        <taxon>Hymenobacteraceae</taxon>
        <taxon>Adhaeribacter</taxon>
    </lineage>
</organism>
<protein>
    <submittedName>
        <fullName evidence="2">Uncharacterized protein</fullName>
    </submittedName>
</protein>
<gene>
    <name evidence="2" type="ORF">F0P94_18470</name>
</gene>
<dbReference type="Proteomes" id="UP000326570">
    <property type="component" value="Unassembled WGS sequence"/>
</dbReference>
<reference evidence="2 3" key="1">
    <citation type="submission" date="2019-09" db="EMBL/GenBank/DDBJ databases">
        <title>Genome sequence of Adhaeribacter sp. M2.</title>
        <authorList>
            <person name="Srinivasan S."/>
        </authorList>
    </citation>
    <scope>NUCLEOTIDE SEQUENCE [LARGE SCALE GENOMIC DNA]</scope>
    <source>
        <strain evidence="2 3">M2</strain>
    </source>
</reference>
<evidence type="ECO:0000256" key="1">
    <source>
        <dbReference type="SAM" id="MobiDB-lite"/>
    </source>
</evidence>
<evidence type="ECO:0000313" key="2">
    <source>
        <dbReference type="EMBL" id="KAA9325210.1"/>
    </source>
</evidence>